<feature type="chain" id="PRO_5028817682" description="Glucose-methanol-choline oxidoreductase N-terminal domain-containing protein" evidence="2">
    <location>
        <begin position="24"/>
        <end position="632"/>
    </location>
</feature>
<feature type="domain" description="Glucose-methanol-choline oxidoreductase N-terminal" evidence="3">
    <location>
        <begin position="349"/>
        <end position="363"/>
    </location>
</feature>
<comment type="caution">
    <text evidence="4">The sequence shown here is derived from an EMBL/GenBank/DDBJ whole genome shotgun (WGS) entry which is preliminary data.</text>
</comment>
<evidence type="ECO:0000259" key="3">
    <source>
        <dbReference type="PROSITE" id="PS00624"/>
    </source>
</evidence>
<keyword evidence="5" id="KW-1185">Reference proteome</keyword>
<dbReference type="Gene3D" id="3.50.50.60">
    <property type="entry name" value="FAD/NAD(P)-binding domain"/>
    <property type="match status" value="1"/>
</dbReference>
<dbReference type="Pfam" id="PF05199">
    <property type="entry name" value="GMC_oxred_C"/>
    <property type="match status" value="1"/>
</dbReference>
<protein>
    <recommendedName>
        <fullName evidence="3">Glucose-methanol-choline oxidoreductase N-terminal domain-containing protein</fullName>
    </recommendedName>
</protein>
<dbReference type="InterPro" id="IPR012132">
    <property type="entry name" value="GMC_OxRdtase"/>
</dbReference>
<dbReference type="OrthoDB" id="269227at2759"/>
<evidence type="ECO:0000313" key="4">
    <source>
        <dbReference type="EMBL" id="KAF2875129.1"/>
    </source>
</evidence>
<gene>
    <name evidence="4" type="ORF">BDV95DRAFT_486246</name>
</gene>
<reference evidence="4 5" key="1">
    <citation type="submission" date="2020-01" db="EMBL/GenBank/DDBJ databases">
        <authorList>
            <consortium name="DOE Joint Genome Institute"/>
            <person name="Haridas S."/>
            <person name="Albert R."/>
            <person name="Binder M."/>
            <person name="Bloem J."/>
            <person name="Labutti K."/>
            <person name="Salamov A."/>
            <person name="Andreopoulos B."/>
            <person name="Baker S.E."/>
            <person name="Barry K."/>
            <person name="Bills G."/>
            <person name="Bluhm B.H."/>
            <person name="Cannon C."/>
            <person name="Castanera R."/>
            <person name="Culley D.E."/>
            <person name="Daum C."/>
            <person name="Ezra D."/>
            <person name="Gonzalez J.B."/>
            <person name="Henrissat B."/>
            <person name="Kuo A."/>
            <person name="Liang C."/>
            <person name="Lipzen A."/>
            <person name="Lutzoni F."/>
            <person name="Magnuson J."/>
            <person name="Mondo S."/>
            <person name="Nolan M."/>
            <person name="Ohm R."/>
            <person name="Pangilinan J."/>
            <person name="Park H.-J.H."/>
            <person name="Ramirez L."/>
            <person name="Alfaro M."/>
            <person name="Sun H."/>
            <person name="Tritt A."/>
            <person name="Yoshinaga Y."/>
            <person name="Zwiers L.-H.L."/>
            <person name="Turgeon B.G."/>
            <person name="Goodwin S.B."/>
            <person name="Spatafora J.W."/>
            <person name="Crous P.W."/>
            <person name="Grigoriev I.V."/>
        </authorList>
    </citation>
    <scope>NUCLEOTIDE SEQUENCE [LARGE SCALE GENOMIC DNA]</scope>
    <source>
        <strain evidence="4 5">CBS 611.86</strain>
    </source>
</reference>
<proteinExistence type="inferred from homology"/>
<dbReference type="PANTHER" id="PTHR11552:SF80">
    <property type="entry name" value="GMC OXIDOREDUCTASE"/>
    <property type="match status" value="1"/>
</dbReference>
<dbReference type="InterPro" id="IPR000172">
    <property type="entry name" value="GMC_OxRdtase_N"/>
</dbReference>
<dbReference type="InterPro" id="IPR036188">
    <property type="entry name" value="FAD/NAD-bd_sf"/>
</dbReference>
<evidence type="ECO:0000256" key="2">
    <source>
        <dbReference type="SAM" id="SignalP"/>
    </source>
</evidence>
<dbReference type="PIRSF" id="PIRSF000137">
    <property type="entry name" value="Alcohol_oxidase"/>
    <property type="match status" value="1"/>
</dbReference>
<dbReference type="PROSITE" id="PS00624">
    <property type="entry name" value="GMC_OXRED_2"/>
    <property type="match status" value="1"/>
</dbReference>
<dbReference type="GO" id="GO:0016614">
    <property type="term" value="F:oxidoreductase activity, acting on CH-OH group of donors"/>
    <property type="evidence" value="ECO:0007669"/>
    <property type="project" value="InterPro"/>
</dbReference>
<dbReference type="Pfam" id="PF00732">
    <property type="entry name" value="GMC_oxred_N"/>
    <property type="match status" value="1"/>
</dbReference>
<dbReference type="InterPro" id="IPR007867">
    <property type="entry name" value="GMC_OxRtase_C"/>
</dbReference>
<organism evidence="4 5">
    <name type="scientific">Massariosphaeria phaeospora</name>
    <dbReference type="NCBI Taxonomy" id="100035"/>
    <lineage>
        <taxon>Eukaryota</taxon>
        <taxon>Fungi</taxon>
        <taxon>Dikarya</taxon>
        <taxon>Ascomycota</taxon>
        <taxon>Pezizomycotina</taxon>
        <taxon>Dothideomycetes</taxon>
        <taxon>Pleosporomycetidae</taxon>
        <taxon>Pleosporales</taxon>
        <taxon>Pleosporales incertae sedis</taxon>
        <taxon>Massariosphaeria</taxon>
    </lineage>
</organism>
<evidence type="ECO:0000256" key="1">
    <source>
        <dbReference type="ARBA" id="ARBA00010790"/>
    </source>
</evidence>
<accession>A0A7C8IB25</accession>
<name>A0A7C8IB25_9PLEO</name>
<dbReference type="SUPFAM" id="SSF54373">
    <property type="entry name" value="FAD-linked reductases, C-terminal domain"/>
    <property type="match status" value="1"/>
</dbReference>
<comment type="similarity">
    <text evidence="1">Belongs to the GMC oxidoreductase family.</text>
</comment>
<dbReference type="SUPFAM" id="SSF51905">
    <property type="entry name" value="FAD/NAD(P)-binding domain"/>
    <property type="match status" value="1"/>
</dbReference>
<dbReference type="GO" id="GO:0050660">
    <property type="term" value="F:flavin adenine dinucleotide binding"/>
    <property type="evidence" value="ECO:0007669"/>
    <property type="project" value="InterPro"/>
</dbReference>
<dbReference type="EMBL" id="JAADJZ010000005">
    <property type="protein sequence ID" value="KAF2875129.1"/>
    <property type="molecule type" value="Genomic_DNA"/>
</dbReference>
<dbReference type="Proteomes" id="UP000481861">
    <property type="component" value="Unassembled WGS sequence"/>
</dbReference>
<keyword evidence="2" id="KW-0732">Signal</keyword>
<dbReference type="PANTHER" id="PTHR11552">
    <property type="entry name" value="GLUCOSE-METHANOL-CHOLINE GMC OXIDOREDUCTASE"/>
    <property type="match status" value="1"/>
</dbReference>
<dbReference type="Gene3D" id="3.30.560.10">
    <property type="entry name" value="Glucose Oxidase, domain 3"/>
    <property type="match status" value="1"/>
</dbReference>
<feature type="signal peptide" evidence="2">
    <location>
        <begin position="1"/>
        <end position="23"/>
    </location>
</feature>
<evidence type="ECO:0000313" key="5">
    <source>
        <dbReference type="Proteomes" id="UP000481861"/>
    </source>
</evidence>
<sequence>MVTSSRLLAAVLAAGQLVAAVQTDEYDYVIVGSGPGGGSLAANLALKGHSVFLIEAGGDASNSTVERLPQLSSIAAETPPHSWQFYVEHFQNETQARRDSKYAYLRTNGSYYVGLDPPAGARPLGILYPRGATLGGSSQVNAMNFAWAPDNEWDYIAELTGDESWGHEHMRRHLMDLENCTYVPRGTPGHGFDGYLQSSHSDQSATFASENVARYIAMMFRRAEGIEVEGNAHMVELLDRDINRIDEDRYETPFLFGIPNAISPTTGSRSSIAHHIRNVIDAGRPLTMSLHSLATKVLFEICDDGKPKAYGVEYMVGEGLYSADGRYNASKVGEKRTVRAKKEVIVSGGTFNTPQILKLSGIGPREELEKLGIPVVVDLPAVGNFMQDNYESPVLVRAQVPWMANATGPCTRTFDASDPCFVQWEATGDGPYGEFGATFHMTWRSSVSWDNDTDLLFLSIAGYGGLGFYPGFSSRASRLTDWTTAIVRMQTANPHGTVTLRSADPRQAPAINFNFFAERADEDLQAIADGVQLLLDVYDDVGIPYEVIAPNPQIDRKQALMDEAFSHHAVSTCRMGPAGSRDHCVDSKFRVNGVRNLRVVDASVFPRVPGAMPNGPTFTMSRKALEAILEEQ</sequence>
<dbReference type="AlphaFoldDB" id="A0A7C8IB25"/>